<gene>
    <name evidence="4" type="ORF">F0L68_12045</name>
</gene>
<evidence type="ECO:0000259" key="3">
    <source>
        <dbReference type="PROSITE" id="PS50075"/>
    </source>
</evidence>
<dbReference type="InterPro" id="IPR020806">
    <property type="entry name" value="PKS_PP-bd"/>
</dbReference>
<comment type="caution">
    <text evidence="4">The sequence shown here is derived from an EMBL/GenBank/DDBJ whole genome shotgun (WGS) entry which is preliminary data.</text>
</comment>
<dbReference type="RefSeq" id="WP_149849606.1">
    <property type="nucleotide sequence ID" value="NZ_VUOB01000021.1"/>
</dbReference>
<dbReference type="Gene3D" id="1.10.1200.10">
    <property type="entry name" value="ACP-like"/>
    <property type="match status" value="1"/>
</dbReference>
<dbReference type="InterPro" id="IPR036736">
    <property type="entry name" value="ACP-like_sf"/>
</dbReference>
<proteinExistence type="predicted"/>
<dbReference type="GO" id="GO:0031177">
    <property type="term" value="F:phosphopantetheine binding"/>
    <property type="evidence" value="ECO:0007669"/>
    <property type="project" value="InterPro"/>
</dbReference>
<dbReference type="EMBL" id="VUOB01000021">
    <property type="protein sequence ID" value="KAA2262627.1"/>
    <property type="molecule type" value="Genomic_DNA"/>
</dbReference>
<sequence>MSDSISQAVCDIVGEALGLEPDEVTGSATLLDDLGAESIDLLDILFRIERQLGVRIEAAELADYVQGGVPDAEFGDANEIVSDRGLAQLRLVMPQIDSAALAGRLKADDVMGLFTVANLEQLVRTRLSVTNSVTG</sequence>
<reference evidence="4 5" key="1">
    <citation type="submission" date="2019-09" db="EMBL/GenBank/DDBJ databases">
        <title>Goodfellowia gen. nov., a new genus of the Pseudonocardineae related to Actinoalloteichus, containing Goodfellowia coeruleoviolacea gen. nov., comb. nov. gen. nov., comb. nov.</title>
        <authorList>
            <person name="Labeda D."/>
        </authorList>
    </citation>
    <scope>NUCLEOTIDE SEQUENCE [LARGE SCALE GENOMIC DNA]</scope>
    <source>
        <strain evidence="4 5">AN110305</strain>
    </source>
</reference>
<evidence type="ECO:0000256" key="1">
    <source>
        <dbReference type="ARBA" id="ARBA00022450"/>
    </source>
</evidence>
<keyword evidence="5" id="KW-1185">Reference proteome</keyword>
<dbReference type="PROSITE" id="PS50075">
    <property type="entry name" value="CARRIER"/>
    <property type="match status" value="1"/>
</dbReference>
<dbReference type="AlphaFoldDB" id="A0A5B2XFS1"/>
<dbReference type="InterPro" id="IPR006162">
    <property type="entry name" value="Ppantetheine_attach_site"/>
</dbReference>
<dbReference type="SMART" id="SM00823">
    <property type="entry name" value="PKS_PP"/>
    <property type="match status" value="1"/>
</dbReference>
<evidence type="ECO:0000256" key="2">
    <source>
        <dbReference type="ARBA" id="ARBA00022553"/>
    </source>
</evidence>
<accession>A0A5B2XFS1</accession>
<dbReference type="PROSITE" id="PS00012">
    <property type="entry name" value="PHOSPHOPANTETHEINE"/>
    <property type="match status" value="1"/>
</dbReference>
<evidence type="ECO:0000313" key="4">
    <source>
        <dbReference type="EMBL" id="KAA2262627.1"/>
    </source>
</evidence>
<feature type="domain" description="Carrier" evidence="3">
    <location>
        <begin position="3"/>
        <end position="85"/>
    </location>
</feature>
<evidence type="ECO:0000313" key="5">
    <source>
        <dbReference type="Proteomes" id="UP000323454"/>
    </source>
</evidence>
<name>A0A5B2XFS1_9PSEU</name>
<protein>
    <submittedName>
        <fullName evidence="4">Acyl carrier protein</fullName>
    </submittedName>
</protein>
<dbReference type="InterPro" id="IPR009081">
    <property type="entry name" value="PP-bd_ACP"/>
</dbReference>
<reference evidence="4 5" key="2">
    <citation type="submission" date="2019-09" db="EMBL/GenBank/DDBJ databases">
        <authorList>
            <person name="Jin C."/>
        </authorList>
    </citation>
    <scope>NUCLEOTIDE SEQUENCE [LARGE SCALE GENOMIC DNA]</scope>
    <source>
        <strain evidence="4 5">AN110305</strain>
    </source>
</reference>
<dbReference type="Pfam" id="PF00550">
    <property type="entry name" value="PP-binding"/>
    <property type="match status" value="1"/>
</dbReference>
<dbReference type="Proteomes" id="UP000323454">
    <property type="component" value="Unassembled WGS sequence"/>
</dbReference>
<dbReference type="SUPFAM" id="SSF47336">
    <property type="entry name" value="ACP-like"/>
    <property type="match status" value="1"/>
</dbReference>
<keyword evidence="2" id="KW-0597">Phosphoprotein</keyword>
<organism evidence="4 5">
    <name type="scientific">Solihabitans fulvus</name>
    <dbReference type="NCBI Taxonomy" id="1892852"/>
    <lineage>
        <taxon>Bacteria</taxon>
        <taxon>Bacillati</taxon>
        <taxon>Actinomycetota</taxon>
        <taxon>Actinomycetes</taxon>
        <taxon>Pseudonocardiales</taxon>
        <taxon>Pseudonocardiaceae</taxon>
        <taxon>Solihabitans</taxon>
    </lineage>
</organism>
<keyword evidence="1" id="KW-0596">Phosphopantetheine</keyword>
<dbReference type="OrthoDB" id="9809025at2"/>